<evidence type="ECO:0000313" key="2">
    <source>
        <dbReference type="Proteomes" id="UP001172680"/>
    </source>
</evidence>
<dbReference type="EMBL" id="JAPDRP010000002">
    <property type="protein sequence ID" value="KAJ9648861.1"/>
    <property type="molecule type" value="Genomic_DNA"/>
</dbReference>
<name>A0ACC2ZMV3_9PEZI</name>
<evidence type="ECO:0000313" key="1">
    <source>
        <dbReference type="EMBL" id="KAJ9648861.1"/>
    </source>
</evidence>
<comment type="caution">
    <text evidence="1">The sequence shown here is derived from an EMBL/GenBank/DDBJ whole genome shotgun (WGS) entry which is preliminary data.</text>
</comment>
<proteinExistence type="predicted"/>
<keyword evidence="2" id="KW-1185">Reference proteome</keyword>
<sequence>MALQTAPRALLFDVFGTCVDWRSTVTNALDEQAHYALNDASASLATRVRMRASDMTKDVWGQFAQEWRNMYKRFCYSIAEDPSLPWKTIDEHHLESLKELLAKWQLEGLWTDEQVRALSLVWHRLDPWPDTSTGIQYLNQLFYTVTLSNGNLSLLGDLKVHAGMDFTHLFSAELFGSYKPSPSVYLGAVEKLGVKPVECAMVAAHLNDLKAAKACGLQTIYVERPQEEDWTAEQVDNARREGWVDLWIPAGKEGFITMAEELGIQVNRAARNEVYASSLKDPEAFWARQAAQLHWHKKPSRSLNKTTKKLKSGVSHPHWSWFPDGEISTTYNCVDRHVKAGNGDSTAIIWDSPVSNNKERYTYKELLEEVETLAGVLREEGVQKGDVVLVYMPMIPAALFALLAIARLGAIHAVVFGGFSPPALAQRMEACKAKAIMTASCGIEGAKGASSYQPLIERAVDKSSHKPQRIIVWQRDQLRWDPIKKDRGERNWQRLVKSAKNRGLKADAVPVKSNDGLYIIYTSGTTGLPKGVLREAGGHAVGLNFSIKYTFGIHGPGDVMFCASDIGWVVGHSYIVYAPLLAGATTILFEGKPVGTPDAGTFWRIIEEYKVNTMFTAPTALRAIRRDDGDNDFFEERGRRGGLKTLRALFLAGERSEPSIVQMYQHLLEKHCADGAIVIDNWWSSESGSPISGLALTPAAGKDFSTKQRDQPPRMKPGSAGKPMPGFDVRVVDDDGNERKPGSLGNMVLGIPLAPTGMTTLWEDDERFYKGYLKRFDGKWIDTGDAGMIDQDGYVHIMSRSDDIINVAAHRFSTGAIEQAITSHPEIAECAVVGIPDSLKGHLPFAFISLQTHHHEHAAVPDDALFKEVQKAVREQIGAIASLGGMIQGKGMIPKTRSGKTLRRVLRELLENAVHGEFEKEVQVPTTIEDADVVEVARKQIKEYFKTKGGLHKATETRAKL</sequence>
<dbReference type="Proteomes" id="UP001172680">
    <property type="component" value="Unassembled WGS sequence"/>
</dbReference>
<reference evidence="1" key="1">
    <citation type="submission" date="2022-10" db="EMBL/GenBank/DDBJ databases">
        <title>Culturing micro-colonial fungi from biological soil crusts in the Mojave desert and describing Neophaeococcomyces mojavensis, and introducing the new genera and species Taxawa tesnikishii.</title>
        <authorList>
            <person name="Kurbessoian T."/>
            <person name="Stajich J.E."/>
        </authorList>
    </citation>
    <scope>NUCLEOTIDE SEQUENCE</scope>
    <source>
        <strain evidence="1">JES_115</strain>
    </source>
</reference>
<organism evidence="1 2">
    <name type="scientific">Coniosporium tulheliwenetii</name>
    <dbReference type="NCBI Taxonomy" id="3383036"/>
    <lineage>
        <taxon>Eukaryota</taxon>
        <taxon>Fungi</taxon>
        <taxon>Dikarya</taxon>
        <taxon>Ascomycota</taxon>
        <taxon>Pezizomycotina</taxon>
        <taxon>Dothideomycetes</taxon>
        <taxon>Dothideomycetes incertae sedis</taxon>
        <taxon>Coniosporium</taxon>
    </lineage>
</organism>
<accession>A0ACC2ZMV3</accession>
<protein>
    <submittedName>
        <fullName evidence="1">Uncharacterized protein</fullName>
    </submittedName>
</protein>
<gene>
    <name evidence="1" type="ORF">H2199_000774</name>
</gene>